<feature type="domain" description="Mitochondrial splicing suppressor 51-like C-terminal" evidence="1">
    <location>
        <begin position="3"/>
        <end position="81"/>
    </location>
</feature>
<dbReference type="InterPro" id="IPR046824">
    <property type="entry name" value="Mss51-like_C"/>
</dbReference>
<evidence type="ECO:0000313" key="2">
    <source>
        <dbReference type="EMBL" id="EFN82110.1"/>
    </source>
</evidence>
<dbReference type="Pfam" id="PF20179">
    <property type="entry name" value="MSS51_C"/>
    <property type="match status" value="1"/>
</dbReference>
<proteinExistence type="predicted"/>
<evidence type="ECO:0000313" key="3">
    <source>
        <dbReference type="Proteomes" id="UP000008237"/>
    </source>
</evidence>
<dbReference type="AlphaFoldDB" id="E2BQB5"/>
<name>E2BQB5_HARSA</name>
<protein>
    <recommendedName>
        <fullName evidence="1">Mitochondrial splicing suppressor 51-like C-terminal domain-containing protein</fullName>
    </recommendedName>
</protein>
<dbReference type="InParanoid" id="E2BQB5"/>
<gene>
    <name evidence="2" type="ORF">EAI_11809</name>
</gene>
<keyword evidence="3" id="KW-1185">Reference proteome</keyword>
<dbReference type="Proteomes" id="UP000008237">
    <property type="component" value="Unassembled WGS sequence"/>
</dbReference>
<dbReference type="EMBL" id="GL449701">
    <property type="protein sequence ID" value="EFN82110.1"/>
    <property type="molecule type" value="Genomic_DNA"/>
</dbReference>
<accession>E2BQB5</accession>
<reference evidence="2 3" key="1">
    <citation type="journal article" date="2010" name="Science">
        <title>Genomic comparison of the ants Camponotus floridanus and Harpegnathos saltator.</title>
        <authorList>
            <person name="Bonasio R."/>
            <person name="Zhang G."/>
            <person name="Ye C."/>
            <person name="Mutti N.S."/>
            <person name="Fang X."/>
            <person name="Qin N."/>
            <person name="Donahue G."/>
            <person name="Yang P."/>
            <person name="Li Q."/>
            <person name="Li C."/>
            <person name="Zhang P."/>
            <person name="Huang Z."/>
            <person name="Berger S.L."/>
            <person name="Reinberg D."/>
            <person name="Wang J."/>
            <person name="Liebig J."/>
        </authorList>
    </citation>
    <scope>NUCLEOTIDE SEQUENCE [LARGE SCALE GENOMIC DNA]</scope>
    <source>
        <strain evidence="2 3">R22 G/1</strain>
    </source>
</reference>
<organism evidence="3">
    <name type="scientific">Harpegnathos saltator</name>
    <name type="common">Jerdon's jumping ant</name>
    <dbReference type="NCBI Taxonomy" id="610380"/>
    <lineage>
        <taxon>Eukaryota</taxon>
        <taxon>Metazoa</taxon>
        <taxon>Ecdysozoa</taxon>
        <taxon>Arthropoda</taxon>
        <taxon>Hexapoda</taxon>
        <taxon>Insecta</taxon>
        <taxon>Pterygota</taxon>
        <taxon>Neoptera</taxon>
        <taxon>Endopterygota</taxon>
        <taxon>Hymenoptera</taxon>
        <taxon>Apocrita</taxon>
        <taxon>Aculeata</taxon>
        <taxon>Formicoidea</taxon>
        <taxon>Formicidae</taxon>
        <taxon>Ponerinae</taxon>
        <taxon>Ponerini</taxon>
        <taxon>Harpegnathos</taxon>
    </lineage>
</organism>
<dbReference type="OrthoDB" id="5282002at2759"/>
<evidence type="ECO:0000259" key="1">
    <source>
        <dbReference type="Pfam" id="PF20179"/>
    </source>
</evidence>
<sequence length="120" mass="14140">MMPPFDPPNVIIAFEADIGKWYLPEEIVFELKGKISCPFIITTASHSKFERNRQELSKILGVQLNLTPTENKFTSFKAYRNLEDDNVLYRNKFLIIFKSLSDLLDLYTEPFEEYANLLRW</sequence>